<evidence type="ECO:0000256" key="7">
    <source>
        <dbReference type="ARBA" id="ARBA00023180"/>
    </source>
</evidence>
<protein>
    <submittedName>
        <fullName evidence="9">Uncharacterized protein</fullName>
    </submittedName>
</protein>
<gene>
    <name evidence="9" type="ORF">RR46_02037</name>
</gene>
<dbReference type="Pfam" id="PF17064">
    <property type="entry name" value="QVR"/>
    <property type="match status" value="1"/>
</dbReference>
<evidence type="ECO:0000313" key="9">
    <source>
        <dbReference type="EMBL" id="KPJ05282.1"/>
    </source>
</evidence>
<evidence type="ECO:0000256" key="2">
    <source>
        <dbReference type="ARBA" id="ARBA00022622"/>
    </source>
</evidence>
<evidence type="ECO:0000256" key="8">
    <source>
        <dbReference type="ARBA" id="ARBA00023288"/>
    </source>
</evidence>
<evidence type="ECO:0000256" key="5">
    <source>
        <dbReference type="ARBA" id="ARBA00022989"/>
    </source>
</evidence>
<keyword evidence="4" id="KW-0732">Signal</keyword>
<keyword evidence="10" id="KW-1185">Reference proteome</keyword>
<dbReference type="AlphaFoldDB" id="A0A194QID9"/>
<evidence type="ECO:0000256" key="3">
    <source>
        <dbReference type="ARBA" id="ARBA00022692"/>
    </source>
</evidence>
<dbReference type="GO" id="GO:0098552">
    <property type="term" value="C:side of membrane"/>
    <property type="evidence" value="ECO:0007669"/>
    <property type="project" value="UniProtKB-KW"/>
</dbReference>
<dbReference type="PANTHER" id="PTHR33562:SF2">
    <property type="entry name" value="PROTEIN QUIVER"/>
    <property type="match status" value="1"/>
</dbReference>
<reference evidence="9 10" key="1">
    <citation type="journal article" date="2015" name="Nat. Commun.">
        <title>Outbred genome sequencing and CRISPR/Cas9 gene editing in butterflies.</title>
        <authorList>
            <person name="Li X."/>
            <person name="Fan D."/>
            <person name="Zhang W."/>
            <person name="Liu G."/>
            <person name="Zhang L."/>
            <person name="Zhao L."/>
            <person name="Fang X."/>
            <person name="Chen L."/>
            <person name="Dong Y."/>
            <person name="Chen Y."/>
            <person name="Ding Y."/>
            <person name="Zhao R."/>
            <person name="Feng M."/>
            <person name="Zhu Y."/>
            <person name="Feng Y."/>
            <person name="Jiang X."/>
            <person name="Zhu D."/>
            <person name="Xiang H."/>
            <person name="Feng X."/>
            <person name="Li S."/>
            <person name="Wang J."/>
            <person name="Zhang G."/>
            <person name="Kronforst M.R."/>
            <person name="Wang W."/>
        </authorList>
    </citation>
    <scope>NUCLEOTIDE SEQUENCE [LARGE SCALE GENOMIC DNA]</scope>
    <source>
        <strain evidence="9">Ya'a_city_454_Px</strain>
        <tissue evidence="9">Whole body</tissue>
    </source>
</reference>
<dbReference type="STRING" id="66420.A0A194QID9"/>
<evidence type="ECO:0000256" key="4">
    <source>
        <dbReference type="ARBA" id="ARBA00022729"/>
    </source>
</evidence>
<comment type="subcellular location">
    <subcellularLocation>
        <location evidence="1">Membrane</location>
        <topology evidence="1">Lipid-anchor</topology>
        <topology evidence="1">GPI-anchor</topology>
    </subcellularLocation>
</comment>
<keyword evidence="2" id="KW-0336">GPI-anchor</keyword>
<organism evidence="9 10">
    <name type="scientific">Papilio xuthus</name>
    <name type="common">Asian swallowtail butterfly</name>
    <dbReference type="NCBI Taxonomy" id="66420"/>
    <lineage>
        <taxon>Eukaryota</taxon>
        <taxon>Metazoa</taxon>
        <taxon>Ecdysozoa</taxon>
        <taxon>Arthropoda</taxon>
        <taxon>Hexapoda</taxon>
        <taxon>Insecta</taxon>
        <taxon>Pterygota</taxon>
        <taxon>Neoptera</taxon>
        <taxon>Endopterygota</taxon>
        <taxon>Lepidoptera</taxon>
        <taxon>Glossata</taxon>
        <taxon>Ditrysia</taxon>
        <taxon>Papilionoidea</taxon>
        <taxon>Papilionidae</taxon>
        <taxon>Papilioninae</taxon>
        <taxon>Papilio</taxon>
    </lineage>
</organism>
<dbReference type="CDD" id="cd23592">
    <property type="entry name" value="TFP_LU_ECD_Crok"/>
    <property type="match status" value="1"/>
</dbReference>
<keyword evidence="6" id="KW-0472">Membrane</keyword>
<evidence type="ECO:0000313" key="10">
    <source>
        <dbReference type="Proteomes" id="UP000053268"/>
    </source>
</evidence>
<dbReference type="PANTHER" id="PTHR33562">
    <property type="entry name" value="ATILLA, ISOFORM B-RELATED-RELATED"/>
    <property type="match status" value="1"/>
</dbReference>
<keyword evidence="7" id="KW-0325">Glycoprotein</keyword>
<sequence length="159" mass="18103">MGEIKQPLEIAKMAKLPPSNFIRRRRRRIEGYCIKCWNCRSSNDPKCADPFDNSTVPITDCKEEKGLAHLPGVKSTMCRKIRQKVNGEWRYFRDCAYLGDVGIMGDERFCLMRTGTYNIFIEYCTCNSKDGCNSSSLFGPVPLLIFTLASLLRLTISIS</sequence>
<evidence type="ECO:0000256" key="6">
    <source>
        <dbReference type="ARBA" id="ARBA00023136"/>
    </source>
</evidence>
<evidence type="ECO:0000256" key="1">
    <source>
        <dbReference type="ARBA" id="ARBA00004589"/>
    </source>
</evidence>
<dbReference type="InterPro" id="IPR050975">
    <property type="entry name" value="Sleep_regulator"/>
</dbReference>
<proteinExistence type="predicted"/>
<dbReference type="EMBL" id="KQ458756">
    <property type="protein sequence ID" value="KPJ05282.1"/>
    <property type="molecule type" value="Genomic_DNA"/>
</dbReference>
<dbReference type="GO" id="GO:0030431">
    <property type="term" value="P:sleep"/>
    <property type="evidence" value="ECO:0007669"/>
    <property type="project" value="InterPro"/>
</dbReference>
<keyword evidence="8" id="KW-0449">Lipoprotein</keyword>
<keyword evidence="5" id="KW-1133">Transmembrane helix</keyword>
<dbReference type="GO" id="GO:0032222">
    <property type="term" value="P:regulation of synaptic transmission, cholinergic"/>
    <property type="evidence" value="ECO:0007669"/>
    <property type="project" value="InterPro"/>
</dbReference>
<name>A0A194QID9_PAPXU</name>
<dbReference type="InterPro" id="IPR031424">
    <property type="entry name" value="QVR-like"/>
</dbReference>
<keyword evidence="3" id="KW-0812">Transmembrane</keyword>
<accession>A0A194QID9</accession>
<dbReference type="Proteomes" id="UP000053268">
    <property type="component" value="Unassembled WGS sequence"/>
</dbReference>